<dbReference type="EMBL" id="JAIRBB010000001">
    <property type="protein sequence ID" value="MCG2430113.1"/>
    <property type="molecule type" value="Genomic_DNA"/>
</dbReference>
<dbReference type="AlphaFoldDB" id="A0A9X1QY77"/>
<accession>A0A9X1QY77</accession>
<name>A0A9X1QY77_9FLAO</name>
<reference evidence="2" key="1">
    <citation type="submission" date="2021-09" db="EMBL/GenBank/DDBJ databases">
        <title>Genome of Aequorivita sp. strain F64183.</title>
        <authorList>
            <person name="Wang Y."/>
        </authorList>
    </citation>
    <scope>NUCLEOTIDE SEQUENCE</scope>
    <source>
        <strain evidence="2">F64183</strain>
    </source>
</reference>
<keyword evidence="1" id="KW-0732">Signal</keyword>
<evidence type="ECO:0000313" key="2">
    <source>
        <dbReference type="EMBL" id="MCG2430113.1"/>
    </source>
</evidence>
<feature type="signal peptide" evidence="1">
    <location>
        <begin position="1"/>
        <end position="16"/>
    </location>
</feature>
<dbReference type="Pfam" id="PF09697">
    <property type="entry name" value="Porph_ging"/>
    <property type="match status" value="1"/>
</dbReference>
<sequence>MKYFLLFFLIVSVSYAQTGKIVYSSVLNFGGGQVNKTKNNLFFTKDASIYQPQLKRNNKTEKDQNTKEDAGNNRNVEINIKVGTDEIGNLYYNNLHSRTITCREPIYNNSVLKYYLYDDNASIKWVLLDEFKGISGYNCQKATTTFRGRNYEAWFTSEIPLSFGPWKFSGLPGLILEVYDLTGEVYFSSEHIQIPFKNAESKVQKPSVDTILEHREFIEKSNKASSTVIQAMRARLPKGAKLVSSEIKRNGIELEYEWDTE</sequence>
<dbReference type="NCBIfam" id="TIGR01200">
    <property type="entry name" value="GLPGLI"/>
    <property type="match status" value="1"/>
</dbReference>
<dbReference type="RefSeq" id="WP_139854366.1">
    <property type="nucleotide sequence ID" value="NZ_JAIRBB010000001.1"/>
</dbReference>
<evidence type="ECO:0000256" key="1">
    <source>
        <dbReference type="SAM" id="SignalP"/>
    </source>
</evidence>
<feature type="chain" id="PRO_5040739032" evidence="1">
    <location>
        <begin position="17"/>
        <end position="261"/>
    </location>
</feature>
<dbReference type="InterPro" id="IPR005901">
    <property type="entry name" value="GLPGLI"/>
</dbReference>
<gene>
    <name evidence="2" type="ORF">K8344_03190</name>
</gene>
<comment type="caution">
    <text evidence="2">The sequence shown here is derived from an EMBL/GenBank/DDBJ whole genome shotgun (WGS) entry which is preliminary data.</text>
</comment>
<proteinExistence type="predicted"/>
<protein>
    <submittedName>
        <fullName evidence="2">GLPGLI family protein</fullName>
    </submittedName>
</protein>
<dbReference type="Proteomes" id="UP001139462">
    <property type="component" value="Unassembled WGS sequence"/>
</dbReference>
<evidence type="ECO:0000313" key="3">
    <source>
        <dbReference type="Proteomes" id="UP001139462"/>
    </source>
</evidence>
<organism evidence="2 3">
    <name type="scientific">Aequorivita xiaoshiensis</name>
    <dbReference type="NCBI Taxonomy" id="2874476"/>
    <lineage>
        <taxon>Bacteria</taxon>
        <taxon>Pseudomonadati</taxon>
        <taxon>Bacteroidota</taxon>
        <taxon>Flavobacteriia</taxon>
        <taxon>Flavobacteriales</taxon>
        <taxon>Flavobacteriaceae</taxon>
        <taxon>Aequorivita</taxon>
    </lineage>
</organism>
<keyword evidence="3" id="KW-1185">Reference proteome</keyword>